<keyword evidence="3" id="KW-1185">Reference proteome</keyword>
<evidence type="ECO:0000313" key="3">
    <source>
        <dbReference type="Proteomes" id="UP000225277"/>
    </source>
</evidence>
<dbReference type="GO" id="GO:0070292">
    <property type="term" value="P:N-acylphosphatidylethanolamine metabolic process"/>
    <property type="evidence" value="ECO:0007669"/>
    <property type="project" value="TreeGrafter"/>
</dbReference>
<dbReference type="GeneID" id="35596355"/>
<dbReference type="InterPro" id="IPR001279">
    <property type="entry name" value="Metallo-B-lactamas"/>
</dbReference>
<dbReference type="Proteomes" id="UP000225277">
    <property type="component" value="Unassembled WGS sequence"/>
</dbReference>
<name>A0A2D3V4D4_9PEZI</name>
<organism evidence="2 3">
    <name type="scientific">Ramularia collo-cygni</name>
    <dbReference type="NCBI Taxonomy" id="112498"/>
    <lineage>
        <taxon>Eukaryota</taxon>
        <taxon>Fungi</taxon>
        <taxon>Dikarya</taxon>
        <taxon>Ascomycota</taxon>
        <taxon>Pezizomycotina</taxon>
        <taxon>Dothideomycetes</taxon>
        <taxon>Dothideomycetidae</taxon>
        <taxon>Mycosphaerellales</taxon>
        <taxon>Mycosphaerellaceae</taxon>
        <taxon>Ramularia</taxon>
    </lineage>
</organism>
<dbReference type="Pfam" id="PF12706">
    <property type="entry name" value="Lactamase_B_2"/>
    <property type="match status" value="1"/>
</dbReference>
<sequence length="320" mass="36124">MSSTSSQGNIRATISQPDYMLACPADVKELHHHQERYKLFQNPWPSFVDPGGAEVAFKILQRKLTGTAKNPDVTPPTIEDIPIVDAVVISHNHYDHMSYTSLKKLAAKHSEVQFFVPLNIKKWFDDNGFSNITELDWWQSTEATFTPPNEKPFSATISCLPAQHGSARTAWDRSRMLWAGWSIESGDKTLYFAGDTGYRTVPELPPSEDDYGEAYSNLPVCPAFKQIGELRGPFDLGIIPIGAYEPRFLYSSLHSNPYDSVNIFVDTKCKNALAMHWGAWVLTEEDVMEPARKLRDALRWKGLPEEGTFDVCDIGESREY</sequence>
<evidence type="ECO:0000259" key="1">
    <source>
        <dbReference type="Pfam" id="PF12706"/>
    </source>
</evidence>
<dbReference type="RefSeq" id="XP_023622050.1">
    <property type="nucleotide sequence ID" value="XM_023766282.1"/>
</dbReference>
<dbReference type="SUPFAM" id="SSF56281">
    <property type="entry name" value="Metallo-hydrolase/oxidoreductase"/>
    <property type="match status" value="1"/>
</dbReference>
<dbReference type="OrthoDB" id="332863at2759"/>
<dbReference type="EMBL" id="FJUY01000001">
    <property type="protein sequence ID" value="CZT15153.1"/>
    <property type="molecule type" value="Genomic_DNA"/>
</dbReference>
<feature type="domain" description="Metallo-beta-lactamase" evidence="1">
    <location>
        <begin position="70"/>
        <end position="277"/>
    </location>
</feature>
<evidence type="ECO:0000313" key="2">
    <source>
        <dbReference type="EMBL" id="CZT15153.1"/>
    </source>
</evidence>
<dbReference type="GO" id="GO:0005737">
    <property type="term" value="C:cytoplasm"/>
    <property type="evidence" value="ECO:0007669"/>
    <property type="project" value="TreeGrafter"/>
</dbReference>
<gene>
    <name evidence="2" type="ORF">RCC_01042</name>
</gene>
<dbReference type="GO" id="GO:0070290">
    <property type="term" value="F:N-acylphosphatidylethanolamine-specific phospholipase D activity"/>
    <property type="evidence" value="ECO:0007669"/>
    <property type="project" value="TreeGrafter"/>
</dbReference>
<protein>
    <submittedName>
        <fullName evidence="2">Related to Zn-dependent hydrolase (Beta-lactamase superfamily)</fullName>
    </submittedName>
</protein>
<dbReference type="Gene3D" id="3.60.15.10">
    <property type="entry name" value="Ribonuclease Z/Hydroxyacylglutathione hydrolase-like"/>
    <property type="match status" value="1"/>
</dbReference>
<proteinExistence type="predicted"/>
<reference evidence="2 3" key="1">
    <citation type="submission" date="2016-03" db="EMBL/GenBank/DDBJ databases">
        <authorList>
            <person name="Ploux O."/>
        </authorList>
    </citation>
    <scope>NUCLEOTIDE SEQUENCE [LARGE SCALE GENOMIC DNA]</scope>
    <source>
        <strain evidence="2 3">URUG2</strain>
    </source>
</reference>
<dbReference type="PANTHER" id="PTHR15032">
    <property type="entry name" value="N-ACYL-PHOSPHATIDYLETHANOLAMINE-HYDROLYZING PHOSPHOLIPASE D"/>
    <property type="match status" value="1"/>
</dbReference>
<dbReference type="AlphaFoldDB" id="A0A2D3V4D4"/>
<dbReference type="STRING" id="112498.A0A2D3V4D4"/>
<dbReference type="GO" id="GO:0070291">
    <property type="term" value="P:N-acylethanolamine metabolic process"/>
    <property type="evidence" value="ECO:0007669"/>
    <property type="project" value="TreeGrafter"/>
</dbReference>
<accession>A0A2D3V4D4</accession>
<keyword evidence="2" id="KW-0378">Hydrolase</keyword>
<dbReference type="PANTHER" id="PTHR15032:SF4">
    <property type="entry name" value="N-ACYL-PHOSPHATIDYLETHANOLAMINE-HYDROLYZING PHOSPHOLIPASE D"/>
    <property type="match status" value="1"/>
</dbReference>
<dbReference type="InterPro" id="IPR036866">
    <property type="entry name" value="RibonucZ/Hydroxyglut_hydro"/>
</dbReference>